<dbReference type="PANTHER" id="PTHR12949:SF0">
    <property type="entry name" value="DNA-DIRECTED RNA POLYMERASE III SUBUNIT RPC3"/>
    <property type="match status" value="1"/>
</dbReference>
<feature type="region of interest" description="Disordered" evidence="9">
    <location>
        <begin position="387"/>
        <end position="459"/>
    </location>
</feature>
<sequence length="670" mass="75565">MSRPKHAVELCSLLVDDIYGELSSRIFTILLRRGRLSMVALKRHTQLTTRQLKLGLTVLVRQNLVYHTSDEGGGDTNYEANVDAAYALVRSGKILEIVGERFGSVATEIMEQLVLLGHAKIFDIIAELNKGHEAHANGNGNGNGNGTNGAANGNGIQSYPSGQLNHTLIQLLEEGFIQPVGQNMFRSPTDSYNAVEKALLHDSYGGATRGTKQKDELRSRVRARLQELRAEVPNWRPVGYSRPSTSGHMNGTATKRRRLSHNGSATNGYDFVDDESNKLDGNLLLRINHEKCTIAMRNRRLVELANSRIGENTSYIYAELLRLLAERIPRCRPDPKIDDVVDDPDGPAITITTQELTDALSKTINVSIGIGKTAIQGIDASKFDKIQNGRKRKSRDDTEGDASSDEESEDDHKSFTNGNGHAMDIDEDDPFTDQSRANKNKRAVTFQDQDTRSPPTESRQARMMQVMNHLQLLAADDCHLLRKCGTRQMGEWTVDFERVIERLRELEIDSIIYENFGKNGHRLIRIMRKMGKLEEKHLSLVGLVKQKDARTKLVEMQMAGMVDIQEVPRDAGRMIVRTVFLWFFDQDRVASLLLDRTYKAMSRCLQRLDVEKRRKADIIALSERTDVQGQEEAILRPEQMNQLREIRAKEEDLLGQMCRLDDLVGVFNDF</sequence>
<evidence type="ECO:0000256" key="4">
    <source>
        <dbReference type="ARBA" id="ARBA00022478"/>
    </source>
</evidence>
<dbReference type="AlphaFoldDB" id="W9CVH2"/>
<evidence type="ECO:0000256" key="8">
    <source>
        <dbReference type="RuleBase" id="RU367076"/>
    </source>
</evidence>
<evidence type="ECO:0000256" key="3">
    <source>
        <dbReference type="ARBA" id="ARBA00011206"/>
    </source>
</evidence>
<comment type="function">
    <text evidence="7 8">DNA-dependent RNA polymerase catalyzes the transcription of DNA into RNA using the four ribonucleoside triphosphates as substrates. Specific core component of RNA polymerase III which synthesizes small RNAs, such as 5S rRNA and tRNAs.</text>
</comment>
<feature type="compositionally biased region" description="Polar residues" evidence="9">
    <location>
        <begin position="242"/>
        <end position="253"/>
    </location>
</feature>
<dbReference type="InterPro" id="IPR008806">
    <property type="entry name" value="RNA_pol_III_Rpc82_C"/>
</dbReference>
<evidence type="ECO:0000259" key="10">
    <source>
        <dbReference type="Pfam" id="PF05645"/>
    </source>
</evidence>
<dbReference type="Pfam" id="PF22536">
    <property type="entry name" value="WHD_POLR3C"/>
    <property type="match status" value="1"/>
</dbReference>
<dbReference type="Proteomes" id="UP000019487">
    <property type="component" value="Unassembled WGS sequence"/>
</dbReference>
<dbReference type="Pfam" id="PF05645">
    <property type="entry name" value="RNA_pol_Rpc82"/>
    <property type="match status" value="1"/>
</dbReference>
<evidence type="ECO:0000256" key="6">
    <source>
        <dbReference type="ARBA" id="ARBA00023242"/>
    </source>
</evidence>
<evidence type="ECO:0000259" key="11">
    <source>
        <dbReference type="Pfam" id="PF08221"/>
    </source>
</evidence>
<dbReference type="GO" id="GO:0003697">
    <property type="term" value="F:single-stranded DNA binding"/>
    <property type="evidence" value="ECO:0007669"/>
    <property type="project" value="UniProtKB-UniRule"/>
</dbReference>
<dbReference type="Gene3D" id="1.10.10.10">
    <property type="entry name" value="Winged helix-like DNA-binding domain superfamily/Winged helix DNA-binding domain"/>
    <property type="match status" value="2"/>
</dbReference>
<evidence type="ECO:0000256" key="9">
    <source>
        <dbReference type="SAM" id="MobiDB-lite"/>
    </source>
</evidence>
<comment type="subunit">
    <text evidence="3 8">Component of the RNA polymerase III (Pol III) complex consisting of 17 subunits.</text>
</comment>
<keyword evidence="4 8" id="KW-0240">DNA-directed RNA polymerase</keyword>
<dbReference type="HOGENOM" id="CLU_023294_0_0_1"/>
<evidence type="ECO:0000313" key="13">
    <source>
        <dbReference type="EMBL" id="ESZ98540.1"/>
    </source>
</evidence>
<evidence type="ECO:0000259" key="12">
    <source>
        <dbReference type="Pfam" id="PF22536"/>
    </source>
</evidence>
<feature type="domain" description="RNA polymerase III Rpc82 C -terminal" evidence="10">
    <location>
        <begin position="167"/>
        <end position="503"/>
    </location>
</feature>
<gene>
    <name evidence="13" type="ORF">SBOR_1072</name>
</gene>
<protein>
    <recommendedName>
        <fullName evidence="8">DNA-directed RNA polymerase III subunit RPC3</fullName>
        <shortName evidence="8">RNA polymerase III subunit C3</shortName>
    </recommendedName>
</protein>
<feature type="domain" description="RNA polymerase III subunit RPC82-related helix-turn-helix" evidence="11">
    <location>
        <begin position="9"/>
        <end position="65"/>
    </location>
</feature>
<evidence type="ECO:0000256" key="1">
    <source>
        <dbReference type="ARBA" id="ARBA00004123"/>
    </source>
</evidence>
<evidence type="ECO:0000256" key="5">
    <source>
        <dbReference type="ARBA" id="ARBA00023163"/>
    </source>
</evidence>
<comment type="similarity">
    <text evidence="2 8">Belongs to the RNA polymerase beta chain family.</text>
</comment>
<feature type="region of interest" description="Disordered" evidence="9">
    <location>
        <begin position="236"/>
        <end position="262"/>
    </location>
</feature>
<comment type="subcellular location">
    <subcellularLocation>
        <location evidence="1 8">Nucleus</location>
    </subcellularLocation>
</comment>
<evidence type="ECO:0000256" key="7">
    <source>
        <dbReference type="ARBA" id="ARBA00025127"/>
    </source>
</evidence>
<dbReference type="GO" id="GO:0005666">
    <property type="term" value="C:RNA polymerase III complex"/>
    <property type="evidence" value="ECO:0007669"/>
    <property type="project" value="UniProtKB-UniRule"/>
</dbReference>
<dbReference type="InterPro" id="IPR055207">
    <property type="entry name" value="POLR3C_WHD"/>
</dbReference>
<dbReference type="InterPro" id="IPR036388">
    <property type="entry name" value="WH-like_DNA-bd_sf"/>
</dbReference>
<dbReference type="Pfam" id="PF08221">
    <property type="entry name" value="HTH_9"/>
    <property type="match status" value="1"/>
</dbReference>
<feature type="compositionally biased region" description="Polar residues" evidence="9">
    <location>
        <begin position="446"/>
        <end position="458"/>
    </location>
</feature>
<feature type="domain" description="DNA-directed RNA polymerase III subunit RPC3 winged-helix" evidence="12">
    <location>
        <begin position="508"/>
        <end position="583"/>
    </location>
</feature>
<evidence type="ECO:0000313" key="14">
    <source>
        <dbReference type="Proteomes" id="UP000019487"/>
    </source>
</evidence>
<keyword evidence="5 8" id="KW-0804">Transcription</keyword>
<dbReference type="STRING" id="1432307.W9CVH2"/>
<dbReference type="InterPro" id="IPR039748">
    <property type="entry name" value="RPC3"/>
</dbReference>
<keyword evidence="14" id="KW-1185">Reference proteome</keyword>
<dbReference type="PANTHER" id="PTHR12949">
    <property type="entry name" value="RNA POLYMERASE III DNA DIRECTED -RELATED"/>
    <property type="match status" value="1"/>
</dbReference>
<dbReference type="OrthoDB" id="272392at2759"/>
<accession>W9CVH2</accession>
<keyword evidence="6 8" id="KW-0539">Nucleus</keyword>
<dbReference type="EMBL" id="AYSA01000040">
    <property type="protein sequence ID" value="ESZ98540.1"/>
    <property type="molecule type" value="Genomic_DNA"/>
</dbReference>
<evidence type="ECO:0000256" key="2">
    <source>
        <dbReference type="ARBA" id="ARBA00006835"/>
    </source>
</evidence>
<comment type="caution">
    <text evidence="13">The sequence shown here is derived from an EMBL/GenBank/DDBJ whole genome shotgun (WGS) entry which is preliminary data.</text>
</comment>
<dbReference type="GO" id="GO:0006351">
    <property type="term" value="P:DNA-templated transcription"/>
    <property type="evidence" value="ECO:0007669"/>
    <property type="project" value="InterPro"/>
</dbReference>
<feature type="compositionally biased region" description="Acidic residues" evidence="9">
    <location>
        <begin position="398"/>
        <end position="409"/>
    </location>
</feature>
<reference evidence="13 14" key="1">
    <citation type="journal article" date="2014" name="Genome Announc.">
        <title>Draft genome sequence of Sclerotinia borealis, a psychrophilic plant pathogenic fungus.</title>
        <authorList>
            <person name="Mardanov A.V."/>
            <person name="Beletsky A.V."/>
            <person name="Kadnikov V.V."/>
            <person name="Ignatov A.N."/>
            <person name="Ravin N.V."/>
        </authorList>
    </citation>
    <scope>NUCLEOTIDE SEQUENCE [LARGE SCALE GENOMIC DNA]</scope>
    <source>
        <strain evidence="14">F-4157</strain>
    </source>
</reference>
<dbReference type="InterPro" id="IPR013197">
    <property type="entry name" value="RNA_pol_III_RPC82-rel_HTH"/>
</dbReference>
<organism evidence="13 14">
    <name type="scientific">Sclerotinia borealis (strain F-4128)</name>
    <dbReference type="NCBI Taxonomy" id="1432307"/>
    <lineage>
        <taxon>Eukaryota</taxon>
        <taxon>Fungi</taxon>
        <taxon>Dikarya</taxon>
        <taxon>Ascomycota</taxon>
        <taxon>Pezizomycotina</taxon>
        <taxon>Leotiomycetes</taxon>
        <taxon>Helotiales</taxon>
        <taxon>Sclerotiniaceae</taxon>
        <taxon>Sclerotinia</taxon>
    </lineage>
</organism>
<proteinExistence type="inferred from homology"/>
<name>W9CVH2_SCLBF</name>
<feature type="region of interest" description="Disordered" evidence="9">
    <location>
        <begin position="136"/>
        <end position="157"/>
    </location>
</feature>